<dbReference type="HOGENOM" id="CLU_2670999_0_0_1"/>
<feature type="region of interest" description="Disordered" evidence="1">
    <location>
        <begin position="44"/>
        <end position="75"/>
    </location>
</feature>
<evidence type="ECO:0000256" key="1">
    <source>
        <dbReference type="SAM" id="MobiDB-lite"/>
    </source>
</evidence>
<gene>
    <name evidence="3" type="ORF">I312_04381</name>
</gene>
<dbReference type="AlphaFoldDB" id="A0A0D0VFS8"/>
<accession>A0A0D0VFS8</accession>
<reference evidence="3" key="1">
    <citation type="submission" date="2015-01" db="EMBL/GenBank/DDBJ databases">
        <title>The Genome Sequence of Cryptococcus gattii CA1280.</title>
        <authorList>
            <consortium name="The Broad Institute Genomics Platform"/>
            <person name="Cuomo C."/>
            <person name="Litvintseva A."/>
            <person name="Chen Y."/>
            <person name="Heitman J."/>
            <person name="Sun S."/>
            <person name="Springer D."/>
            <person name="Dromer F."/>
            <person name="Young S."/>
            <person name="Zeng Q."/>
            <person name="Gargeya S."/>
            <person name="Abouelleil A."/>
            <person name="Alvarado L."/>
            <person name="Chapman S.B."/>
            <person name="Gainer-Dewar J."/>
            <person name="Goldberg J."/>
            <person name="Griggs A."/>
            <person name="Gujja S."/>
            <person name="Hansen M."/>
            <person name="Howarth C."/>
            <person name="Imamovic A."/>
            <person name="Larimer J."/>
            <person name="Murphy C."/>
            <person name="Naylor J."/>
            <person name="Pearson M."/>
            <person name="Priest M."/>
            <person name="Roberts A."/>
            <person name="Saif S."/>
            <person name="Shea T."/>
            <person name="Sykes S."/>
            <person name="Wortman J."/>
            <person name="Nusbaum C."/>
            <person name="Birren B."/>
        </authorList>
    </citation>
    <scope>NUCLEOTIDE SEQUENCE [LARGE SCALE GENOMIC DNA]</scope>
    <source>
        <strain evidence="3">CA1280</strain>
    </source>
</reference>
<feature type="compositionally biased region" description="Pro residues" evidence="1">
    <location>
        <begin position="64"/>
        <end position="75"/>
    </location>
</feature>
<keyword evidence="2" id="KW-0732">Signal</keyword>
<dbReference type="OrthoDB" id="4584900at2759"/>
<dbReference type="EMBL" id="KN847984">
    <property type="protein sequence ID" value="KIR46331.1"/>
    <property type="molecule type" value="Genomic_DNA"/>
</dbReference>
<evidence type="ECO:0000256" key="2">
    <source>
        <dbReference type="SAM" id="SignalP"/>
    </source>
</evidence>
<protein>
    <submittedName>
        <fullName evidence="3">Uncharacterized protein</fullName>
    </submittedName>
</protein>
<feature type="chain" id="PRO_5002223508" evidence="2">
    <location>
        <begin position="22"/>
        <end position="75"/>
    </location>
</feature>
<organism evidence="3">
    <name type="scientific">Cryptococcus bacillisporus CA1280</name>
    <dbReference type="NCBI Taxonomy" id="1296109"/>
    <lineage>
        <taxon>Eukaryota</taxon>
        <taxon>Fungi</taxon>
        <taxon>Dikarya</taxon>
        <taxon>Basidiomycota</taxon>
        <taxon>Agaricomycotina</taxon>
        <taxon>Tremellomycetes</taxon>
        <taxon>Tremellales</taxon>
        <taxon>Cryptococcaceae</taxon>
        <taxon>Cryptococcus</taxon>
        <taxon>Cryptococcus gattii species complex</taxon>
    </lineage>
</organism>
<proteinExistence type="predicted"/>
<sequence>MVKFALFFFTFIAFATFVSQAAEAPAPGAISSGDEYLSNAERLRRGLPLKKPKRYYDPTRPRPNNTPVPSPVKKV</sequence>
<feature type="signal peptide" evidence="2">
    <location>
        <begin position="1"/>
        <end position="21"/>
    </location>
</feature>
<evidence type="ECO:0000313" key="3">
    <source>
        <dbReference type="EMBL" id="KIR46331.1"/>
    </source>
</evidence>
<name>A0A0D0VFS8_CRYGA</name>